<dbReference type="CDD" id="cd00158">
    <property type="entry name" value="RHOD"/>
    <property type="match status" value="1"/>
</dbReference>
<feature type="signal peptide" evidence="1">
    <location>
        <begin position="1"/>
        <end position="23"/>
    </location>
</feature>
<dbReference type="PROSITE" id="PS50206">
    <property type="entry name" value="RHODANESE_3"/>
    <property type="match status" value="1"/>
</dbReference>
<accession>A0ABS9R461</accession>
<evidence type="ECO:0000256" key="1">
    <source>
        <dbReference type="SAM" id="SignalP"/>
    </source>
</evidence>
<name>A0ABS9R461_9FIRM</name>
<dbReference type="InterPro" id="IPR001763">
    <property type="entry name" value="Rhodanese-like_dom"/>
</dbReference>
<protein>
    <submittedName>
        <fullName evidence="3">Rhodanese-like domain-containing protein</fullName>
    </submittedName>
</protein>
<evidence type="ECO:0000313" key="4">
    <source>
        <dbReference type="Proteomes" id="UP001202402"/>
    </source>
</evidence>
<dbReference type="Proteomes" id="UP001202402">
    <property type="component" value="Unassembled WGS sequence"/>
</dbReference>
<sequence>MKWKQAAAIVFAGILLLSGCSFQQQPKDNTAYHKIDAKEAKQMMENQDVIIVDVRREEEYAKGHIPHAVLVPNETIKEVAQEKLPDKNATHLVYCRSGNRSAQASKTLIEAGYQNIYDFGGIQDWPYEIEGEQNE</sequence>
<proteinExistence type="predicted"/>
<dbReference type="Pfam" id="PF00581">
    <property type="entry name" value="Rhodanese"/>
    <property type="match status" value="1"/>
</dbReference>
<dbReference type="PANTHER" id="PTHR44086:SF10">
    <property type="entry name" value="THIOSULFATE SULFURTRANSFERASE_RHODANESE-LIKE DOMAIN-CONTAINING PROTEIN 3"/>
    <property type="match status" value="1"/>
</dbReference>
<organism evidence="3 4">
    <name type="scientific">Amedibacillus hominis</name>
    <dbReference type="NCBI Taxonomy" id="2897776"/>
    <lineage>
        <taxon>Bacteria</taxon>
        <taxon>Bacillati</taxon>
        <taxon>Bacillota</taxon>
        <taxon>Erysipelotrichia</taxon>
        <taxon>Erysipelotrichales</taxon>
        <taxon>Erysipelotrichaceae</taxon>
        <taxon>Amedibacillus</taxon>
    </lineage>
</organism>
<dbReference type="PROSITE" id="PS51257">
    <property type="entry name" value="PROKAR_LIPOPROTEIN"/>
    <property type="match status" value="1"/>
</dbReference>
<dbReference type="SUPFAM" id="SSF52821">
    <property type="entry name" value="Rhodanese/Cell cycle control phosphatase"/>
    <property type="match status" value="1"/>
</dbReference>
<evidence type="ECO:0000313" key="3">
    <source>
        <dbReference type="EMBL" id="MCH4284454.1"/>
    </source>
</evidence>
<feature type="chain" id="PRO_5046662244" evidence="1">
    <location>
        <begin position="24"/>
        <end position="135"/>
    </location>
</feature>
<keyword evidence="4" id="KW-1185">Reference proteome</keyword>
<reference evidence="3 4" key="1">
    <citation type="submission" date="2022-02" db="EMBL/GenBank/DDBJ databases">
        <title>Genome of Erysipelotrichaceae sp. nov. NSJ-176 isolated from human feces.</title>
        <authorList>
            <person name="Abdugheni R."/>
        </authorList>
    </citation>
    <scope>NUCLEOTIDE SEQUENCE [LARGE SCALE GENOMIC DNA]</scope>
    <source>
        <strain evidence="3 4">NSJ-176</strain>
    </source>
</reference>
<evidence type="ECO:0000259" key="2">
    <source>
        <dbReference type="PROSITE" id="PS50206"/>
    </source>
</evidence>
<feature type="domain" description="Rhodanese" evidence="2">
    <location>
        <begin position="45"/>
        <end position="131"/>
    </location>
</feature>
<dbReference type="RefSeq" id="WP_178695067.1">
    <property type="nucleotide sequence ID" value="NZ_JAKVPQ010000002.1"/>
</dbReference>
<dbReference type="SMART" id="SM00450">
    <property type="entry name" value="RHOD"/>
    <property type="match status" value="1"/>
</dbReference>
<dbReference type="EMBL" id="JAKVPQ010000002">
    <property type="protein sequence ID" value="MCH4284454.1"/>
    <property type="molecule type" value="Genomic_DNA"/>
</dbReference>
<gene>
    <name evidence="3" type="ORF">LQE99_04800</name>
</gene>
<keyword evidence="1" id="KW-0732">Signal</keyword>
<dbReference type="InterPro" id="IPR036873">
    <property type="entry name" value="Rhodanese-like_dom_sf"/>
</dbReference>
<dbReference type="PANTHER" id="PTHR44086">
    <property type="entry name" value="THIOSULFATE SULFURTRANSFERASE RDL2, MITOCHONDRIAL-RELATED"/>
    <property type="match status" value="1"/>
</dbReference>
<comment type="caution">
    <text evidence="3">The sequence shown here is derived from an EMBL/GenBank/DDBJ whole genome shotgun (WGS) entry which is preliminary data.</text>
</comment>
<dbReference type="Gene3D" id="3.40.250.10">
    <property type="entry name" value="Rhodanese-like domain"/>
    <property type="match status" value="1"/>
</dbReference>